<keyword evidence="6 9" id="KW-0093">Biotin biosynthesis</keyword>
<dbReference type="EC" id="2.6.1.62" evidence="9"/>
<dbReference type="UniPathway" id="UPA00078">
    <property type="reaction ID" value="UER00160"/>
</dbReference>
<dbReference type="PROSITE" id="PS00600">
    <property type="entry name" value="AA_TRANSFER_CLASS_3"/>
    <property type="match status" value="1"/>
</dbReference>
<evidence type="ECO:0000313" key="10">
    <source>
        <dbReference type="EMBL" id="RUT72894.1"/>
    </source>
</evidence>
<keyword evidence="4 9" id="KW-0808">Transferase</keyword>
<dbReference type="InterPro" id="IPR049704">
    <property type="entry name" value="Aminotrans_3_PPA_site"/>
</dbReference>
<keyword evidence="7 9" id="KW-0663">Pyridoxal phosphate</keyword>
<keyword evidence="9" id="KW-0963">Cytoplasm</keyword>
<feature type="binding site" evidence="9">
    <location>
        <position position="272"/>
    </location>
    <ligand>
        <name>substrate</name>
    </ligand>
</feature>
<feature type="binding site" evidence="9">
    <location>
        <position position="389"/>
    </location>
    <ligand>
        <name>substrate</name>
    </ligand>
</feature>
<dbReference type="GO" id="GO:0009102">
    <property type="term" value="P:biotin biosynthetic process"/>
    <property type="evidence" value="ECO:0007669"/>
    <property type="project" value="UniProtKB-UniRule"/>
</dbReference>
<evidence type="ECO:0000313" key="11">
    <source>
        <dbReference type="Proteomes" id="UP000282985"/>
    </source>
</evidence>
<evidence type="ECO:0000256" key="1">
    <source>
        <dbReference type="ARBA" id="ARBA00001933"/>
    </source>
</evidence>
<evidence type="ECO:0000256" key="6">
    <source>
        <dbReference type="ARBA" id="ARBA00022756"/>
    </source>
</evidence>
<dbReference type="Gene3D" id="3.40.640.10">
    <property type="entry name" value="Type I PLP-dependent aspartate aminotransferase-like (Major domain)"/>
    <property type="match status" value="1"/>
</dbReference>
<dbReference type="CDD" id="cd00610">
    <property type="entry name" value="OAT_like"/>
    <property type="match status" value="1"/>
</dbReference>
<dbReference type="InterPro" id="IPR015424">
    <property type="entry name" value="PyrdxlP-dep_Trfase"/>
</dbReference>
<dbReference type="Gene3D" id="3.90.1150.10">
    <property type="entry name" value="Aspartate Aminotransferase, domain 1"/>
    <property type="match status" value="1"/>
</dbReference>
<dbReference type="FunFam" id="3.40.640.10:FF:000041">
    <property type="entry name" value="Adenosylmethionine-8-amino-7-oxononanoate aminotransferase"/>
    <property type="match status" value="1"/>
</dbReference>
<keyword evidence="11" id="KW-1185">Reference proteome</keyword>
<feature type="modified residue" description="N6-(pyridoxal phosphate)lysine" evidence="9">
    <location>
        <position position="272"/>
    </location>
</feature>
<sequence>MDLNFDREHIWHPYTSMTEPLPVFPIVSANGVRLKLENGQEIIDGMSSWWCAVHGYNHPVLNKAIEDQIKKMSHVMFGGITHQPAIDLAKLLLEITPKSLEKVFFCDSGSVAVEVSMKMALQYWFTLGKTQKNKFLTIRSGYHGDTFNAMSVCDPITGMHDIFTGILPINYFVESPSCSFHDQWDASSFIPMHDMVSLHHEEIAAVILEPIVQGAGGMKFYHPQYLRELRKVCDKFDILLILDEIATGFGRTGKMFACEYAQIEPDIMPVGKAITGGYVSFAATLTSKKVSDGISNGSPGCFMHGPTFMGNPLACALGKASINLLLSANWKENISRIESQLLHHFQSLNVLENVNDVRILGAIGVVEMKENVEMATIQKLFVENGVWVRPFGKLVYIMPPFIISDEELNFLCEAIVKVVKFI</sequence>
<evidence type="ECO:0000256" key="9">
    <source>
        <dbReference type="HAMAP-Rule" id="MF_00834"/>
    </source>
</evidence>
<comment type="catalytic activity">
    <reaction evidence="8 9">
        <text>(8S)-8-amino-7-oxononanoate + S-adenosyl-L-methionine = S-adenosyl-4-methylsulfanyl-2-oxobutanoate + (7R,8S)-7,8-diammoniononanoate</text>
        <dbReference type="Rhea" id="RHEA:16861"/>
        <dbReference type="ChEBI" id="CHEBI:16490"/>
        <dbReference type="ChEBI" id="CHEBI:59789"/>
        <dbReference type="ChEBI" id="CHEBI:149468"/>
        <dbReference type="ChEBI" id="CHEBI:149469"/>
        <dbReference type="EC" id="2.6.1.62"/>
    </reaction>
</comment>
<evidence type="ECO:0000256" key="4">
    <source>
        <dbReference type="ARBA" id="ARBA00022679"/>
    </source>
</evidence>
<comment type="pathway">
    <text evidence="2 9">Cofactor biosynthesis; biotin biosynthesis; 7,8-diaminononanoate from 8-amino-7-oxononanoate (SAM route): step 1/1.</text>
</comment>
<accession>A0A434AET6</accession>
<dbReference type="OrthoDB" id="9807885at2"/>
<evidence type="ECO:0000256" key="5">
    <source>
        <dbReference type="ARBA" id="ARBA00022691"/>
    </source>
</evidence>
<comment type="subcellular location">
    <subcellularLocation>
        <location evidence="9">Cytoplasm</location>
    </subcellularLocation>
</comment>
<dbReference type="InterPro" id="IPR005814">
    <property type="entry name" value="Aminotrans_3"/>
</dbReference>
<dbReference type="PANTHER" id="PTHR42684:SF17">
    <property type="entry name" value="ADENOSYLMETHIONINE-8-AMINO-7-OXONONANOATE AMINOTRANSFERASE"/>
    <property type="match status" value="1"/>
</dbReference>
<evidence type="ECO:0000256" key="8">
    <source>
        <dbReference type="ARBA" id="ARBA00048449"/>
    </source>
</evidence>
<dbReference type="SUPFAM" id="SSF53383">
    <property type="entry name" value="PLP-dependent transferases"/>
    <property type="match status" value="1"/>
</dbReference>
<dbReference type="Proteomes" id="UP000282985">
    <property type="component" value="Unassembled WGS sequence"/>
</dbReference>
<comment type="function">
    <text evidence="9">Catalyzes the transfer of the alpha-amino group from S-adenosyl-L-methionine (SAM) to 7-keto-8-aminopelargonic acid (KAPA) to form 7,8-diaminopelargonic acid (DAPA). It is the only aminotransferase known to utilize SAM as an amino donor.</text>
</comment>
<gene>
    <name evidence="9" type="primary">bioA</name>
    <name evidence="10" type="ORF">DLK05_16140</name>
</gene>
<dbReference type="InterPro" id="IPR015422">
    <property type="entry name" value="PyrdxlP-dep_Trfase_small"/>
</dbReference>
<evidence type="ECO:0000256" key="3">
    <source>
        <dbReference type="ARBA" id="ARBA00022576"/>
    </source>
</evidence>
<dbReference type="GO" id="GO:0004015">
    <property type="term" value="F:adenosylmethionine-8-amino-7-oxononanoate transaminase activity"/>
    <property type="evidence" value="ECO:0007669"/>
    <property type="project" value="UniProtKB-UniRule"/>
</dbReference>
<dbReference type="GO" id="GO:0030170">
    <property type="term" value="F:pyridoxal phosphate binding"/>
    <property type="evidence" value="ECO:0007669"/>
    <property type="project" value="UniProtKB-UniRule"/>
</dbReference>
<dbReference type="NCBIfam" id="TIGR00508">
    <property type="entry name" value="bioA"/>
    <property type="match status" value="1"/>
</dbReference>
<dbReference type="InterPro" id="IPR005815">
    <property type="entry name" value="BioA"/>
</dbReference>
<dbReference type="EMBL" id="RJJX01000038">
    <property type="protein sequence ID" value="RUT72894.1"/>
    <property type="molecule type" value="Genomic_DNA"/>
</dbReference>
<feature type="binding site" evidence="9">
    <location>
        <begin position="109"/>
        <end position="110"/>
    </location>
    <ligand>
        <name>pyridoxal 5'-phosphate</name>
        <dbReference type="ChEBI" id="CHEBI:597326"/>
    </ligand>
</feature>
<feature type="binding site" evidence="9">
    <location>
        <begin position="306"/>
        <end position="307"/>
    </location>
    <ligand>
        <name>pyridoxal 5'-phosphate</name>
        <dbReference type="ChEBI" id="CHEBI:597326"/>
    </ligand>
</feature>
<evidence type="ECO:0000256" key="2">
    <source>
        <dbReference type="ARBA" id="ARBA00005063"/>
    </source>
</evidence>
<reference evidence="10 11" key="1">
    <citation type="submission" date="2018-11" db="EMBL/GenBank/DDBJ databases">
        <title>Parancylomarina longa gen. nov., sp. nov., isolated from sediments of southern Okinawa.</title>
        <authorList>
            <person name="Fu T."/>
        </authorList>
    </citation>
    <scope>NUCLEOTIDE SEQUENCE [LARGE SCALE GENOMIC DNA]</scope>
    <source>
        <strain evidence="10 11">T3-2 S1-C</strain>
    </source>
</reference>
<dbReference type="Pfam" id="PF00202">
    <property type="entry name" value="Aminotran_3"/>
    <property type="match status" value="1"/>
</dbReference>
<protein>
    <recommendedName>
        <fullName evidence="9">Adenosylmethionine-8-amino-7-oxononanoate aminotransferase</fullName>
        <ecNumber evidence="9">2.6.1.62</ecNumber>
    </recommendedName>
    <alternativeName>
        <fullName evidence="9">7,8-diamino-pelargonic acid aminotransferase</fullName>
        <shortName evidence="9">DAPA AT</shortName>
        <shortName evidence="9">DAPA aminotransferase</shortName>
    </alternativeName>
    <alternativeName>
        <fullName evidence="9">7,8-diaminononanoate synthase</fullName>
        <shortName evidence="9">DANS</shortName>
    </alternativeName>
    <alternativeName>
        <fullName evidence="9">Diaminopelargonic acid synthase</fullName>
    </alternativeName>
</protein>
<dbReference type="GO" id="GO:0005737">
    <property type="term" value="C:cytoplasm"/>
    <property type="evidence" value="ECO:0007669"/>
    <property type="project" value="UniProtKB-SubCell"/>
</dbReference>
<comment type="cofactor">
    <cofactor evidence="1 9">
        <name>pyridoxal 5'-phosphate</name>
        <dbReference type="ChEBI" id="CHEBI:597326"/>
    </cofactor>
</comment>
<feature type="binding site" evidence="9">
    <location>
        <position position="243"/>
    </location>
    <ligand>
        <name>pyridoxal 5'-phosphate</name>
        <dbReference type="ChEBI" id="CHEBI:597326"/>
    </ligand>
</feature>
<dbReference type="GO" id="GO:0051537">
    <property type="term" value="F:2 iron, 2 sulfur cluster binding"/>
    <property type="evidence" value="ECO:0007669"/>
    <property type="project" value="UniProtKB-KW"/>
</dbReference>
<proteinExistence type="inferred from homology"/>
<dbReference type="AlphaFoldDB" id="A0A434AET6"/>
<feature type="binding site" evidence="9">
    <location>
        <position position="49"/>
    </location>
    <ligand>
        <name>substrate</name>
    </ligand>
</feature>
<organism evidence="10 11">
    <name type="scientific">Ancylomarina longa</name>
    <dbReference type="NCBI Taxonomy" id="2487017"/>
    <lineage>
        <taxon>Bacteria</taxon>
        <taxon>Pseudomonadati</taxon>
        <taxon>Bacteroidota</taxon>
        <taxon>Bacteroidia</taxon>
        <taxon>Marinilabiliales</taxon>
        <taxon>Marinifilaceae</taxon>
        <taxon>Ancylomarina</taxon>
    </lineage>
</organism>
<dbReference type="NCBIfam" id="NF005940">
    <property type="entry name" value="PRK07986.1"/>
    <property type="match status" value="1"/>
</dbReference>
<feature type="binding site" evidence="9">
    <location>
        <position position="305"/>
    </location>
    <ligand>
        <name>substrate</name>
    </ligand>
</feature>
<dbReference type="HAMAP" id="MF_00834">
    <property type="entry name" value="BioA"/>
    <property type="match status" value="1"/>
</dbReference>
<comment type="similarity">
    <text evidence="9">Belongs to the class-III pyridoxal-phosphate-dependent aminotransferase family. BioA subfamily.</text>
</comment>
<comment type="caution">
    <text evidence="10">The sequence shown here is derived from an EMBL/GenBank/DDBJ whole genome shotgun (WGS) entry which is preliminary data.</text>
</comment>
<feature type="binding site" evidence="9">
    <location>
        <position position="142"/>
    </location>
    <ligand>
        <name>substrate</name>
    </ligand>
</feature>
<name>A0A434AET6_9BACT</name>
<feature type="site" description="Participates in the substrate recognition with KAPA and in a stacking interaction with the adenine ring of SAM" evidence="9">
    <location>
        <position position="14"/>
    </location>
</feature>
<dbReference type="InterPro" id="IPR015421">
    <property type="entry name" value="PyrdxlP-dep_Trfase_major"/>
</dbReference>
<keyword evidence="3 9" id="KW-0032">Aminotransferase</keyword>
<dbReference type="NCBIfam" id="NF004624">
    <property type="entry name" value="PRK05964.1"/>
    <property type="match status" value="1"/>
</dbReference>
<comment type="subunit">
    <text evidence="9">Homodimer.</text>
</comment>
<dbReference type="PIRSF" id="PIRSF000521">
    <property type="entry name" value="Transaminase_4ab_Lys_Orn"/>
    <property type="match status" value="1"/>
</dbReference>
<keyword evidence="5 9" id="KW-0949">S-adenosyl-L-methionine</keyword>
<dbReference type="PANTHER" id="PTHR42684">
    <property type="entry name" value="ADENOSYLMETHIONINE-8-AMINO-7-OXONONANOATE AMINOTRANSFERASE"/>
    <property type="match status" value="1"/>
</dbReference>
<evidence type="ECO:0000256" key="7">
    <source>
        <dbReference type="ARBA" id="ARBA00022898"/>
    </source>
</evidence>